<proteinExistence type="predicted"/>
<sequence length="241" mass="28087">MNNRNELLENYESMRIGTDETFKFHCTQCGKCCIHRDDILLSPKDLFHVAQKFQVMPQEIVERYCEAYIGSESHRPCLRLKPQGSVQRCPLLKDRKCMVHDAKPAVCAMFPIGRVFKNEFPTKNSASENSFSVEYIFVDPGCGDNTEQHTVQEWLSSFQIPLEDEYFIKWSNLQFSLIQTLKSLENKITPKTFYEICNAVFIGLYLNYDINKDFDSQFEYNTNKITEILNTITTLSKKILK</sequence>
<evidence type="ECO:0000313" key="2">
    <source>
        <dbReference type="Proteomes" id="UP000234891"/>
    </source>
</evidence>
<evidence type="ECO:0000313" key="1">
    <source>
        <dbReference type="EMBL" id="PLT71136.1"/>
    </source>
</evidence>
<name>A0A2N5P7L6_MEDGN</name>
<dbReference type="AlphaFoldDB" id="A0A2N5P7L6"/>
<dbReference type="EMBL" id="NIHS01000029">
    <property type="protein sequence ID" value="PLT71136.1"/>
    <property type="molecule type" value="Genomic_DNA"/>
</dbReference>
<dbReference type="PANTHER" id="PTHR35866">
    <property type="entry name" value="PUTATIVE-RELATED"/>
    <property type="match status" value="1"/>
</dbReference>
<accession>A0A2N5P7L6</accession>
<dbReference type="PANTHER" id="PTHR35866:SF1">
    <property type="entry name" value="YKGJ FAMILY CYSTEINE CLUSTER PROTEIN"/>
    <property type="match status" value="1"/>
</dbReference>
<protein>
    <recommendedName>
        <fullName evidence="3">YkgJ family cysteine cluster protein</fullName>
    </recommendedName>
</protein>
<reference evidence="1 2" key="1">
    <citation type="journal article" date="2017" name="Genome Med.">
        <title>A novel Ruminococcus gnavus clade enriched in inflammatory bowel disease patients.</title>
        <authorList>
            <person name="Hall A.B."/>
            <person name="Yassour M."/>
            <person name="Sauk J."/>
            <person name="Garner A."/>
            <person name="Jiang X."/>
            <person name="Arthur T."/>
            <person name="Lagoudas G.K."/>
            <person name="Vatanen T."/>
            <person name="Fornelos N."/>
            <person name="Wilson R."/>
            <person name="Bertha M."/>
            <person name="Cohen M."/>
            <person name="Garber J."/>
            <person name="Khalili H."/>
            <person name="Gevers D."/>
            <person name="Ananthakrishnan A.N."/>
            <person name="Kugathasan S."/>
            <person name="Lander E.S."/>
            <person name="Blainey P."/>
            <person name="Vlamakis H."/>
            <person name="Xavier R.J."/>
            <person name="Huttenhower C."/>
        </authorList>
    </citation>
    <scope>NUCLEOTIDE SEQUENCE [LARGE SCALE GENOMIC DNA]</scope>
    <source>
        <strain evidence="1 2">RJX1124</strain>
    </source>
</reference>
<dbReference type="RefSeq" id="WP_101871220.1">
    <property type="nucleotide sequence ID" value="NZ_NIHS01000029.1"/>
</dbReference>
<evidence type="ECO:0008006" key="3">
    <source>
        <dbReference type="Google" id="ProtNLM"/>
    </source>
</evidence>
<dbReference type="Pfam" id="PF03692">
    <property type="entry name" value="CxxCxxCC"/>
    <property type="match status" value="1"/>
</dbReference>
<organism evidence="1 2">
    <name type="scientific">Mediterraneibacter gnavus</name>
    <name type="common">Ruminococcus gnavus</name>
    <dbReference type="NCBI Taxonomy" id="33038"/>
    <lineage>
        <taxon>Bacteria</taxon>
        <taxon>Bacillati</taxon>
        <taxon>Bacillota</taxon>
        <taxon>Clostridia</taxon>
        <taxon>Lachnospirales</taxon>
        <taxon>Lachnospiraceae</taxon>
        <taxon>Mediterraneibacter</taxon>
    </lineage>
</organism>
<dbReference type="Proteomes" id="UP000234891">
    <property type="component" value="Unassembled WGS sequence"/>
</dbReference>
<comment type="caution">
    <text evidence="1">The sequence shown here is derived from an EMBL/GenBank/DDBJ whole genome shotgun (WGS) entry which is preliminary data.</text>
</comment>
<gene>
    <name evidence="1" type="ORF">CDL26_13160</name>
</gene>
<dbReference type="InterPro" id="IPR005358">
    <property type="entry name" value="Puta_zinc/iron-chelating_dom"/>
</dbReference>